<sequence>MRSLFTLAALLCLWDPIGALPPARRDGRDMEDVVGPGCTWCSSPLSWATDQDCNTFEYSAVASSLRNPPANITFDATAFCSEFLKPLLTAVRTFNVTRSITTTTIEVEYIILFTPTSTAAPTITKIGMPGMSISAAASTTSHSAAAPSITASPVKSSVAKALGKRDFTVPDYMTPWYYYGRIDPACSCIITSANSPLYFSANETDTIYNTTISLTTTGTYTIYP</sequence>
<proteinExistence type="predicted"/>
<dbReference type="AlphaFoldDB" id="A0A2J6R1X4"/>
<reference evidence="2 3" key="1">
    <citation type="submission" date="2016-04" db="EMBL/GenBank/DDBJ databases">
        <title>A degradative enzymes factory behind the ericoid mycorrhizal symbiosis.</title>
        <authorList>
            <consortium name="DOE Joint Genome Institute"/>
            <person name="Martino E."/>
            <person name="Morin E."/>
            <person name="Grelet G."/>
            <person name="Kuo A."/>
            <person name="Kohler A."/>
            <person name="Daghino S."/>
            <person name="Barry K."/>
            <person name="Choi C."/>
            <person name="Cichocki N."/>
            <person name="Clum A."/>
            <person name="Copeland A."/>
            <person name="Hainaut M."/>
            <person name="Haridas S."/>
            <person name="Labutti K."/>
            <person name="Lindquist E."/>
            <person name="Lipzen A."/>
            <person name="Khouja H.-R."/>
            <person name="Murat C."/>
            <person name="Ohm R."/>
            <person name="Olson A."/>
            <person name="Spatafora J."/>
            <person name="Veneault-Fourrey C."/>
            <person name="Henrissat B."/>
            <person name="Grigoriev I."/>
            <person name="Martin F."/>
            <person name="Perotto S."/>
        </authorList>
    </citation>
    <scope>NUCLEOTIDE SEQUENCE [LARGE SCALE GENOMIC DNA]</scope>
    <source>
        <strain evidence="2 3">F</strain>
    </source>
</reference>
<feature type="signal peptide" evidence="1">
    <location>
        <begin position="1"/>
        <end position="19"/>
    </location>
</feature>
<keyword evidence="3" id="KW-1185">Reference proteome</keyword>
<evidence type="ECO:0000313" key="3">
    <source>
        <dbReference type="Proteomes" id="UP000235786"/>
    </source>
</evidence>
<dbReference type="Proteomes" id="UP000235786">
    <property type="component" value="Unassembled WGS sequence"/>
</dbReference>
<evidence type="ECO:0000313" key="2">
    <source>
        <dbReference type="EMBL" id="PMD32504.1"/>
    </source>
</evidence>
<dbReference type="OrthoDB" id="3555412at2759"/>
<gene>
    <name evidence="2" type="ORF">L207DRAFT_590792</name>
</gene>
<accession>A0A2J6R1X4</accession>
<evidence type="ECO:0000256" key="1">
    <source>
        <dbReference type="SAM" id="SignalP"/>
    </source>
</evidence>
<organism evidence="2 3">
    <name type="scientific">Hyaloscypha variabilis (strain UAMH 11265 / GT02V1 / F)</name>
    <name type="common">Meliniomyces variabilis</name>
    <dbReference type="NCBI Taxonomy" id="1149755"/>
    <lineage>
        <taxon>Eukaryota</taxon>
        <taxon>Fungi</taxon>
        <taxon>Dikarya</taxon>
        <taxon>Ascomycota</taxon>
        <taxon>Pezizomycotina</taxon>
        <taxon>Leotiomycetes</taxon>
        <taxon>Helotiales</taxon>
        <taxon>Hyaloscyphaceae</taxon>
        <taxon>Hyaloscypha</taxon>
        <taxon>Hyaloscypha variabilis</taxon>
    </lineage>
</organism>
<protein>
    <submittedName>
        <fullName evidence="2">Uncharacterized protein</fullName>
    </submittedName>
</protein>
<feature type="chain" id="PRO_5014370055" evidence="1">
    <location>
        <begin position="20"/>
        <end position="224"/>
    </location>
</feature>
<keyword evidence="1" id="KW-0732">Signal</keyword>
<dbReference type="EMBL" id="KZ613959">
    <property type="protein sequence ID" value="PMD32504.1"/>
    <property type="molecule type" value="Genomic_DNA"/>
</dbReference>
<name>A0A2J6R1X4_HYAVF</name>